<name>A0A554WUY3_9BURK</name>
<dbReference type="InterPro" id="IPR036188">
    <property type="entry name" value="FAD/NAD-bd_sf"/>
</dbReference>
<evidence type="ECO:0000256" key="2">
    <source>
        <dbReference type="ARBA" id="ARBA00006730"/>
    </source>
</evidence>
<evidence type="ECO:0000256" key="3">
    <source>
        <dbReference type="ARBA" id="ARBA00022630"/>
    </source>
</evidence>
<evidence type="ECO:0000256" key="7">
    <source>
        <dbReference type="ARBA" id="ARBA00039751"/>
    </source>
</evidence>
<dbReference type="GO" id="GO:0046416">
    <property type="term" value="P:D-amino acid metabolic process"/>
    <property type="evidence" value="ECO:0007669"/>
    <property type="project" value="InterPro"/>
</dbReference>
<keyword evidence="4" id="KW-0274">FAD</keyword>
<evidence type="ECO:0000313" key="10">
    <source>
        <dbReference type="EMBL" id="TSE27373.1"/>
    </source>
</evidence>
<evidence type="ECO:0000256" key="1">
    <source>
        <dbReference type="ARBA" id="ARBA00001974"/>
    </source>
</evidence>
<dbReference type="SUPFAM" id="SSF51905">
    <property type="entry name" value="FAD/NAD(P)-binding domain"/>
    <property type="match status" value="1"/>
</dbReference>
<dbReference type="Proteomes" id="UP000320225">
    <property type="component" value="Unassembled WGS sequence"/>
</dbReference>
<dbReference type="RefSeq" id="WP_143892723.1">
    <property type="nucleotide sequence ID" value="NZ_VJND01000001.1"/>
</dbReference>
<keyword evidence="5 10" id="KW-0560">Oxidoreductase</keyword>
<dbReference type="InterPro" id="IPR006076">
    <property type="entry name" value="FAD-dep_OxRdtase"/>
</dbReference>
<dbReference type="PANTHER" id="PTHR11530:SF11">
    <property type="entry name" value="D-ASPARTATE OXIDASE"/>
    <property type="match status" value="1"/>
</dbReference>
<proteinExistence type="inferred from homology"/>
<comment type="cofactor">
    <cofactor evidence="1">
        <name>FAD</name>
        <dbReference type="ChEBI" id="CHEBI:57692"/>
    </cofactor>
</comment>
<dbReference type="EMBL" id="VJND01000001">
    <property type="protein sequence ID" value="TSE27373.1"/>
    <property type="molecule type" value="Genomic_DNA"/>
</dbReference>
<sequence length="379" mass="41289">MPAAHTALILGAGLLGRLLAVTLARAGWRVEVAEACADARQAGGAARVAAAMLAPLAESAVTEPNVVAMGRYALPRWRELCAQLPEPVFFQQNGTLILWHRQDAREANRFEALLRATASRLSDLPVPQPLDAARLAEVEPAVAGRFTQGLYLPDEGQLDGRQLLAALLAELRRRGVPIHWGRSLTLAQAQAWQRDHPGAWVLDCRGLGARDEWPRDAAPGAGPLRGVRGEVVRLHAPDVTLQRPTRLLHPRYPIYIAPKEDHRFVIGATEIEADDRSPASVRSTLELLSAAYAVHPGFAEARILELNTECRPTLPDNLPAVRLAAPRVLQVNGLYRHGYLIAPAVHDAVVEFIQHGTRSLAARLGLTFVDERLAQELPA</sequence>
<keyword evidence="3" id="KW-0285">Flavoprotein</keyword>
<dbReference type="OrthoDB" id="9790035at2"/>
<dbReference type="PANTHER" id="PTHR11530">
    <property type="entry name" value="D-AMINO ACID OXIDASE"/>
    <property type="match status" value="1"/>
</dbReference>
<dbReference type="GO" id="GO:0003884">
    <property type="term" value="F:D-amino-acid oxidase activity"/>
    <property type="evidence" value="ECO:0007669"/>
    <property type="project" value="UniProtKB-EC"/>
</dbReference>
<evidence type="ECO:0000256" key="5">
    <source>
        <dbReference type="ARBA" id="ARBA00023002"/>
    </source>
</evidence>
<dbReference type="Gene3D" id="3.50.50.60">
    <property type="entry name" value="FAD/NAD(P)-binding domain"/>
    <property type="match status" value="1"/>
</dbReference>
<comment type="similarity">
    <text evidence="2">Belongs to the DAMOX/DASOX family.</text>
</comment>
<protein>
    <recommendedName>
        <fullName evidence="7">D-amino-acid oxidase</fullName>
        <ecNumber evidence="6">1.4.3.3</ecNumber>
    </recommendedName>
</protein>
<comment type="catalytic activity">
    <reaction evidence="8">
        <text>a D-alpha-amino acid + O2 + H2O = a 2-oxocarboxylate + H2O2 + NH4(+)</text>
        <dbReference type="Rhea" id="RHEA:21816"/>
        <dbReference type="ChEBI" id="CHEBI:15377"/>
        <dbReference type="ChEBI" id="CHEBI:15379"/>
        <dbReference type="ChEBI" id="CHEBI:16240"/>
        <dbReference type="ChEBI" id="CHEBI:28938"/>
        <dbReference type="ChEBI" id="CHEBI:35179"/>
        <dbReference type="ChEBI" id="CHEBI:59871"/>
        <dbReference type="EC" id="1.4.3.3"/>
    </reaction>
    <physiologicalReaction direction="left-to-right" evidence="8">
        <dbReference type="Rhea" id="RHEA:21817"/>
    </physiologicalReaction>
</comment>
<dbReference type="GO" id="GO:0071949">
    <property type="term" value="F:FAD binding"/>
    <property type="evidence" value="ECO:0007669"/>
    <property type="project" value="InterPro"/>
</dbReference>
<dbReference type="SUPFAM" id="SSF54373">
    <property type="entry name" value="FAD-linked reductases, C-terminal domain"/>
    <property type="match status" value="1"/>
</dbReference>
<comment type="caution">
    <text evidence="10">The sequence shown here is derived from an EMBL/GenBank/DDBJ whole genome shotgun (WGS) entry which is preliminary data.</text>
</comment>
<gene>
    <name evidence="10" type="primary">mnmC_1</name>
    <name evidence="10" type="ORF">Tsedi_00207</name>
</gene>
<feature type="domain" description="FAD dependent oxidoreductase" evidence="9">
    <location>
        <begin position="8"/>
        <end position="345"/>
    </location>
</feature>
<dbReference type="EC" id="1.4.3.3" evidence="6"/>
<accession>A0A554WUY3</accession>
<dbReference type="Gene3D" id="3.30.9.10">
    <property type="entry name" value="D-Amino Acid Oxidase, subunit A, domain 2"/>
    <property type="match status" value="1"/>
</dbReference>
<keyword evidence="11" id="KW-1185">Reference proteome</keyword>
<dbReference type="AlphaFoldDB" id="A0A554WUY3"/>
<evidence type="ECO:0000256" key="4">
    <source>
        <dbReference type="ARBA" id="ARBA00022827"/>
    </source>
</evidence>
<dbReference type="Pfam" id="PF01266">
    <property type="entry name" value="DAO"/>
    <property type="match status" value="1"/>
</dbReference>
<dbReference type="InterPro" id="IPR023209">
    <property type="entry name" value="DAO"/>
</dbReference>
<organism evidence="10 11">
    <name type="scientific">Tepidimonas sediminis</name>
    <dbReference type="NCBI Taxonomy" id="2588941"/>
    <lineage>
        <taxon>Bacteria</taxon>
        <taxon>Pseudomonadati</taxon>
        <taxon>Pseudomonadota</taxon>
        <taxon>Betaproteobacteria</taxon>
        <taxon>Burkholderiales</taxon>
        <taxon>Tepidimonas</taxon>
    </lineage>
</organism>
<evidence type="ECO:0000256" key="8">
    <source>
        <dbReference type="ARBA" id="ARBA00049547"/>
    </source>
</evidence>
<reference evidence="10 11" key="1">
    <citation type="submission" date="2019-07" db="EMBL/GenBank/DDBJ databases">
        <title>Tepidimonas sediminis YIM 72259 draft genome.</title>
        <authorList>
            <person name="Da Costa M.S."/>
            <person name="Froufe H.J.C."/>
            <person name="Egas C."/>
            <person name="Albuquerque L."/>
        </authorList>
    </citation>
    <scope>NUCLEOTIDE SEQUENCE [LARGE SCALE GENOMIC DNA]</scope>
    <source>
        <strain evidence="10 11">YIM 72259</strain>
    </source>
</reference>
<evidence type="ECO:0000256" key="6">
    <source>
        <dbReference type="ARBA" id="ARBA00039101"/>
    </source>
</evidence>
<evidence type="ECO:0000259" key="9">
    <source>
        <dbReference type="Pfam" id="PF01266"/>
    </source>
</evidence>
<evidence type="ECO:0000313" key="11">
    <source>
        <dbReference type="Proteomes" id="UP000320225"/>
    </source>
</evidence>